<accession>A0A7S0FC29</accession>
<keyword evidence="4 7" id="KW-0812">Transmembrane</keyword>
<sequence>MLLLNVISTYGFTSCQNKVGTEFSVKSTDYFDSSINPHRGTLFVSSSRIKTSKCQPLKSIKIDPDDSALNDDTSAGFLPKTITVDQIEISTKETALPLSLLYFSQLILFIGVGAVIPTLPLYAKEIGLSASANGLVISCPAVALLLLSRISGEYADKARKPAMIFGMAIIALSDLGTALSTSLAPLLLARFGLGAGRSISESGERGLLADFASTVPELRGRILALQQATIALGIAIGSPIGGYIVEEYGPRAAFLCVTLAATLNFIIYFFLPETVKDLGDITSANNNKNNKEETKEEDIVKWGELLKDPKWRGLSFFEAGAKWGYAAKLASIPILAANTLPGGAVGAGALLSAAGLSGLAGAPLGGILVDKVGAKNTMVATGVTGGVGLISIPFSLFVNAQQQSDDILLGGFLPTWSLLCISVLVWSTSVAAMNPSITALAQEISPEGSEATAMALPRAAGDSMYLIAPLLLGAVADLNNVPVGTECAVAGVLGLVGVAALIALE</sequence>
<keyword evidence="3" id="KW-1003">Cell membrane</keyword>
<reference evidence="9" key="1">
    <citation type="submission" date="2021-01" db="EMBL/GenBank/DDBJ databases">
        <authorList>
            <person name="Corre E."/>
            <person name="Pelletier E."/>
            <person name="Niang G."/>
            <person name="Scheremetjew M."/>
            <person name="Finn R."/>
            <person name="Kale V."/>
            <person name="Holt S."/>
            <person name="Cochrane G."/>
            <person name="Meng A."/>
            <person name="Brown T."/>
            <person name="Cohen L."/>
        </authorList>
    </citation>
    <scope>NUCLEOTIDE SEQUENCE</scope>
    <source>
        <strain evidence="9">CCMP 1694</strain>
    </source>
</reference>
<comment type="subcellular location">
    <subcellularLocation>
        <location evidence="1">Cell membrane</location>
        <topology evidence="1">Multi-pass membrane protein</topology>
    </subcellularLocation>
</comment>
<keyword evidence="5 7" id="KW-1133">Transmembrane helix</keyword>
<evidence type="ECO:0000313" key="9">
    <source>
        <dbReference type="EMBL" id="CAD8350339.1"/>
    </source>
</evidence>
<evidence type="ECO:0000259" key="8">
    <source>
        <dbReference type="PROSITE" id="PS50850"/>
    </source>
</evidence>
<feature type="transmembrane region" description="Helical" evidence="7">
    <location>
        <begin position="378"/>
        <end position="400"/>
    </location>
</feature>
<keyword evidence="2" id="KW-0813">Transport</keyword>
<feature type="transmembrane region" description="Helical" evidence="7">
    <location>
        <begin position="407"/>
        <end position="426"/>
    </location>
</feature>
<proteinExistence type="predicted"/>
<feature type="transmembrane region" description="Helical" evidence="7">
    <location>
        <begin position="483"/>
        <end position="504"/>
    </location>
</feature>
<evidence type="ECO:0000256" key="1">
    <source>
        <dbReference type="ARBA" id="ARBA00004651"/>
    </source>
</evidence>
<feature type="transmembrane region" description="Helical" evidence="7">
    <location>
        <begin position="128"/>
        <end position="150"/>
    </location>
</feature>
<dbReference type="Gene3D" id="1.20.1250.20">
    <property type="entry name" value="MFS general substrate transporter like domains"/>
    <property type="match status" value="1"/>
</dbReference>
<dbReference type="InterPro" id="IPR011701">
    <property type="entry name" value="MFS"/>
</dbReference>
<dbReference type="InterPro" id="IPR020846">
    <property type="entry name" value="MFS_dom"/>
</dbReference>
<feature type="domain" description="Major facilitator superfamily (MFS) profile" evidence="8">
    <location>
        <begin position="97"/>
        <end position="505"/>
    </location>
</feature>
<dbReference type="InterPro" id="IPR036259">
    <property type="entry name" value="MFS_trans_sf"/>
</dbReference>
<dbReference type="Pfam" id="PF07690">
    <property type="entry name" value="MFS_1"/>
    <property type="match status" value="1"/>
</dbReference>
<keyword evidence="6 7" id="KW-0472">Membrane</keyword>
<feature type="transmembrane region" description="Helical" evidence="7">
    <location>
        <begin position="162"/>
        <end position="188"/>
    </location>
</feature>
<feature type="transmembrane region" description="Helical" evidence="7">
    <location>
        <begin position="100"/>
        <end position="122"/>
    </location>
</feature>
<dbReference type="EMBL" id="HBEI01000329">
    <property type="protein sequence ID" value="CAD8350339.1"/>
    <property type="molecule type" value="Transcribed_RNA"/>
</dbReference>
<evidence type="ECO:0000256" key="3">
    <source>
        <dbReference type="ARBA" id="ARBA00022475"/>
    </source>
</evidence>
<dbReference type="PANTHER" id="PTHR23517">
    <property type="entry name" value="RESISTANCE PROTEIN MDTM, PUTATIVE-RELATED-RELATED"/>
    <property type="match status" value="1"/>
</dbReference>
<feature type="transmembrane region" description="Helical" evidence="7">
    <location>
        <begin position="252"/>
        <end position="271"/>
    </location>
</feature>
<feature type="transmembrane region" description="Helical" evidence="7">
    <location>
        <begin position="224"/>
        <end position="245"/>
    </location>
</feature>
<dbReference type="CDD" id="cd17325">
    <property type="entry name" value="MFS_MdtG_SLC18_like"/>
    <property type="match status" value="1"/>
</dbReference>
<dbReference type="InterPro" id="IPR050171">
    <property type="entry name" value="MFS_Transporters"/>
</dbReference>
<organism evidence="9">
    <name type="scientific">Sundstroemia setigera</name>
    <dbReference type="NCBI Taxonomy" id="3005"/>
    <lineage>
        <taxon>Eukaryota</taxon>
        <taxon>Sar</taxon>
        <taxon>Stramenopiles</taxon>
        <taxon>Ochrophyta</taxon>
        <taxon>Bacillariophyta</taxon>
        <taxon>Coscinodiscophyceae</taxon>
        <taxon>Rhizosoleniophycidae</taxon>
        <taxon>Rhizosoleniales</taxon>
        <taxon>Rhizosoleniaceae</taxon>
        <taxon>Sundstroemia</taxon>
    </lineage>
</organism>
<evidence type="ECO:0000256" key="2">
    <source>
        <dbReference type="ARBA" id="ARBA00022448"/>
    </source>
</evidence>
<evidence type="ECO:0000256" key="6">
    <source>
        <dbReference type="ARBA" id="ARBA00023136"/>
    </source>
</evidence>
<evidence type="ECO:0000256" key="5">
    <source>
        <dbReference type="ARBA" id="ARBA00022989"/>
    </source>
</evidence>
<dbReference type="SUPFAM" id="SSF103473">
    <property type="entry name" value="MFS general substrate transporter"/>
    <property type="match status" value="1"/>
</dbReference>
<protein>
    <recommendedName>
        <fullName evidence="8">Major facilitator superfamily (MFS) profile domain-containing protein</fullName>
    </recommendedName>
</protein>
<dbReference type="GO" id="GO:0022857">
    <property type="term" value="F:transmembrane transporter activity"/>
    <property type="evidence" value="ECO:0007669"/>
    <property type="project" value="InterPro"/>
</dbReference>
<name>A0A7S0FC29_9STRA</name>
<evidence type="ECO:0000256" key="4">
    <source>
        <dbReference type="ARBA" id="ARBA00022692"/>
    </source>
</evidence>
<dbReference type="PROSITE" id="PS50850">
    <property type="entry name" value="MFS"/>
    <property type="match status" value="1"/>
</dbReference>
<gene>
    <name evidence="9" type="ORF">RSET0789_LOCUS229</name>
</gene>
<evidence type="ECO:0000256" key="7">
    <source>
        <dbReference type="SAM" id="Phobius"/>
    </source>
</evidence>
<dbReference type="AlphaFoldDB" id="A0A7S0FC29"/>
<dbReference type="GO" id="GO:0005886">
    <property type="term" value="C:plasma membrane"/>
    <property type="evidence" value="ECO:0007669"/>
    <property type="project" value="UniProtKB-SubCell"/>
</dbReference>